<evidence type="ECO:0000256" key="13">
    <source>
        <dbReference type="ARBA" id="ARBA00023180"/>
    </source>
</evidence>
<dbReference type="KEGG" id="soe:110793913"/>
<keyword evidence="6" id="KW-0677">Repeat</keyword>
<proteinExistence type="predicted"/>
<evidence type="ECO:0000259" key="17">
    <source>
        <dbReference type="PROSITE" id="PS51473"/>
    </source>
</evidence>
<dbReference type="GO" id="GO:0005886">
    <property type="term" value="C:plasma membrane"/>
    <property type="evidence" value="ECO:0007669"/>
    <property type="project" value="TreeGrafter"/>
</dbReference>
<evidence type="ECO:0000256" key="15">
    <source>
        <dbReference type="SAM" id="Phobius"/>
    </source>
</evidence>
<dbReference type="SUPFAM" id="SSF56112">
    <property type="entry name" value="Protein kinase-like (PK-like)"/>
    <property type="match status" value="1"/>
</dbReference>
<gene>
    <name evidence="19" type="primary">LOC110793913</name>
</gene>
<reference evidence="19" key="2">
    <citation type="submission" date="2025-08" db="UniProtKB">
        <authorList>
            <consortium name="RefSeq"/>
        </authorList>
    </citation>
    <scope>IDENTIFICATION</scope>
    <source>
        <tissue evidence="19">Leaf</tissue>
    </source>
</reference>
<organism evidence="18 19">
    <name type="scientific">Spinacia oleracea</name>
    <name type="common">Spinach</name>
    <dbReference type="NCBI Taxonomy" id="3562"/>
    <lineage>
        <taxon>Eukaryota</taxon>
        <taxon>Viridiplantae</taxon>
        <taxon>Streptophyta</taxon>
        <taxon>Embryophyta</taxon>
        <taxon>Tracheophyta</taxon>
        <taxon>Spermatophyta</taxon>
        <taxon>Magnoliopsida</taxon>
        <taxon>eudicotyledons</taxon>
        <taxon>Gunneridae</taxon>
        <taxon>Pentapetalae</taxon>
        <taxon>Caryophyllales</taxon>
        <taxon>Chenopodiaceae</taxon>
        <taxon>Chenopodioideae</taxon>
        <taxon>Anserineae</taxon>
        <taxon>Spinacia</taxon>
    </lineage>
</organism>
<keyword evidence="13" id="KW-0325">Glycoprotein</keyword>
<keyword evidence="12" id="KW-0675">Receptor</keyword>
<dbReference type="Gene3D" id="3.30.430.20">
    <property type="entry name" value="Gnk2 domain, C-X8-C-X2-C motif"/>
    <property type="match status" value="2"/>
</dbReference>
<dbReference type="PROSITE" id="PS00107">
    <property type="entry name" value="PROTEIN_KINASE_ATP"/>
    <property type="match status" value="1"/>
</dbReference>
<evidence type="ECO:0000313" key="19">
    <source>
        <dbReference type="RefSeq" id="XP_021854541.2"/>
    </source>
</evidence>
<dbReference type="PROSITE" id="PS50011">
    <property type="entry name" value="PROTEIN_KINASE_DOM"/>
    <property type="match status" value="1"/>
</dbReference>
<dbReference type="GO" id="GO:0042742">
    <property type="term" value="P:defense response to bacterium"/>
    <property type="evidence" value="ECO:0007669"/>
    <property type="project" value="TreeGrafter"/>
</dbReference>
<reference evidence="18" key="1">
    <citation type="journal article" date="2021" name="Nat. Commun.">
        <title>Genomic analyses provide insights into spinach domestication and the genetic basis of agronomic traits.</title>
        <authorList>
            <person name="Cai X."/>
            <person name="Sun X."/>
            <person name="Xu C."/>
            <person name="Sun H."/>
            <person name="Wang X."/>
            <person name="Ge C."/>
            <person name="Zhang Z."/>
            <person name="Wang Q."/>
            <person name="Fei Z."/>
            <person name="Jiao C."/>
            <person name="Wang Q."/>
        </authorList>
    </citation>
    <scope>NUCLEOTIDE SEQUENCE [LARGE SCALE GENOMIC DNA]</scope>
    <source>
        <strain evidence="18">cv. Varoflay</strain>
    </source>
</reference>
<sequence length="662" mass="73465">MEVIYRPSILVAFYIVIIFTLKTKSESIPDQQPRGMYRRCTKSINFSPNNTYNSTLNTLLNRLTSNASPNPSGFYSTSVYDSSVNNTFQGYFLCRGDLDNAACHSCVSMAVARDGSVCSRSNMETTIYYNRCMIRFSNNTLLGVLALEPEYSEQGPNPIGSNNDDLEQLIGNMFNALAFRAANDQSGRKFATTSVTLTALTTLYGSAQCTPDLSVGDCHICLTNAIGNLQLDRSGWNFLVPSCNMRFETYPFFDAAGYSLLSPPPPVITGFSNGRTNISIGLIIGIVAAAAITAAVLPTIGLCLINKKVEKYHAISTMLTKQGDDNMTVESLRYDLAQLQSATDNFSKENKLGVGGFGVVYKGTLLNGQNIAVKRLSTNANQGEEEFKNEVLLVAKLQHRNLVRLLGFCLTEEEKLLIYEFVPNKSLDNFLFDREKRRQLDWNTRYNIIGGVARGMLYLHEDSRLKIIHRDLKTSNVLLDESMSPKVSDFGTARIFGADQTHGTTGRIVGTLGYMAPEYVMHGKFSAKSDVYSFGILVLEIISGEKSCDFCEKDGATNLIAYAWKHWRNGTPLEFVDESIRDQSSMEEVIRCVNLSLLCVQDVEQRPLMSTIVLMLNSFSTIIPLPKEPTLNFPSTTNPGYTRDTNNSIQRSLSDISITIPR</sequence>
<evidence type="ECO:0000256" key="1">
    <source>
        <dbReference type="ARBA" id="ARBA00004167"/>
    </source>
</evidence>
<evidence type="ECO:0000256" key="2">
    <source>
        <dbReference type="ARBA" id="ARBA00022527"/>
    </source>
</evidence>
<feature type="binding site" evidence="14">
    <location>
        <position position="374"/>
    </location>
    <ligand>
        <name>ATP</name>
        <dbReference type="ChEBI" id="CHEBI:30616"/>
    </ligand>
</feature>
<dbReference type="InterPro" id="IPR038408">
    <property type="entry name" value="GNK2_sf"/>
</dbReference>
<keyword evidence="7 14" id="KW-0547">Nucleotide-binding</keyword>
<dbReference type="GO" id="GO:0005524">
    <property type="term" value="F:ATP binding"/>
    <property type="evidence" value="ECO:0007669"/>
    <property type="project" value="UniProtKB-UniRule"/>
</dbReference>
<keyword evidence="5" id="KW-0732">Signal</keyword>
<evidence type="ECO:0000256" key="4">
    <source>
        <dbReference type="ARBA" id="ARBA00022692"/>
    </source>
</evidence>
<evidence type="ECO:0000256" key="10">
    <source>
        <dbReference type="ARBA" id="ARBA00022989"/>
    </source>
</evidence>
<dbReference type="InterPro" id="IPR001245">
    <property type="entry name" value="Ser-Thr/Tyr_kinase_cat_dom"/>
</dbReference>
<comment type="subcellular location">
    <subcellularLocation>
        <location evidence="1">Membrane</location>
        <topology evidence="1">Single-pass membrane protein</topology>
    </subcellularLocation>
</comment>
<evidence type="ECO:0000256" key="7">
    <source>
        <dbReference type="ARBA" id="ARBA00022741"/>
    </source>
</evidence>
<keyword evidence="9 14" id="KW-0067">ATP-binding</keyword>
<dbReference type="InterPro" id="IPR008271">
    <property type="entry name" value="Ser/Thr_kinase_AS"/>
</dbReference>
<evidence type="ECO:0000256" key="12">
    <source>
        <dbReference type="ARBA" id="ARBA00023170"/>
    </source>
</evidence>
<dbReference type="CDD" id="cd14066">
    <property type="entry name" value="STKc_IRAK"/>
    <property type="match status" value="1"/>
</dbReference>
<accession>A0A9R0IS24</accession>
<evidence type="ECO:0000256" key="5">
    <source>
        <dbReference type="ARBA" id="ARBA00022729"/>
    </source>
</evidence>
<dbReference type="Pfam" id="PF01657">
    <property type="entry name" value="Stress-antifung"/>
    <property type="match status" value="2"/>
</dbReference>
<evidence type="ECO:0000256" key="9">
    <source>
        <dbReference type="ARBA" id="ARBA00022840"/>
    </source>
</evidence>
<dbReference type="Pfam" id="PF07714">
    <property type="entry name" value="PK_Tyr_Ser-Thr"/>
    <property type="match status" value="1"/>
</dbReference>
<evidence type="ECO:0000256" key="6">
    <source>
        <dbReference type="ARBA" id="ARBA00022737"/>
    </source>
</evidence>
<evidence type="ECO:0000259" key="16">
    <source>
        <dbReference type="PROSITE" id="PS50011"/>
    </source>
</evidence>
<dbReference type="InterPro" id="IPR000719">
    <property type="entry name" value="Prot_kinase_dom"/>
</dbReference>
<protein>
    <submittedName>
        <fullName evidence="19">Cysteine-rich receptor-like protein kinase 10</fullName>
    </submittedName>
</protein>
<dbReference type="GeneID" id="110793913"/>
<keyword evidence="18" id="KW-1185">Reference proteome</keyword>
<dbReference type="PROSITE" id="PS00108">
    <property type="entry name" value="PROTEIN_KINASE_ST"/>
    <property type="match status" value="1"/>
</dbReference>
<keyword evidence="8" id="KW-0418">Kinase</keyword>
<keyword evidence="4 15" id="KW-0812">Transmembrane</keyword>
<dbReference type="RefSeq" id="XP_021854541.2">
    <property type="nucleotide sequence ID" value="XM_021998849.2"/>
</dbReference>
<dbReference type="AlphaFoldDB" id="A0A9R0IS24"/>
<keyword evidence="3" id="KW-0808">Transferase</keyword>
<dbReference type="Proteomes" id="UP000813463">
    <property type="component" value="Chromosome 5"/>
</dbReference>
<dbReference type="SMART" id="SM00220">
    <property type="entry name" value="S_TKc"/>
    <property type="match status" value="1"/>
</dbReference>
<evidence type="ECO:0000256" key="3">
    <source>
        <dbReference type="ARBA" id="ARBA00022679"/>
    </source>
</evidence>
<keyword evidence="10 15" id="KW-1133">Transmembrane helix</keyword>
<dbReference type="Gene3D" id="1.10.510.10">
    <property type="entry name" value="Transferase(Phosphotransferase) domain 1"/>
    <property type="match status" value="1"/>
</dbReference>
<name>A0A9R0IS24_SPIOL</name>
<feature type="domain" description="Gnk2-homologous" evidence="17">
    <location>
        <begin position="147"/>
        <end position="252"/>
    </location>
</feature>
<dbReference type="PANTHER" id="PTHR27002">
    <property type="entry name" value="RECEPTOR-LIKE SERINE/THREONINE-PROTEIN KINASE SD1-8"/>
    <property type="match status" value="1"/>
</dbReference>
<evidence type="ECO:0000256" key="11">
    <source>
        <dbReference type="ARBA" id="ARBA00023136"/>
    </source>
</evidence>
<evidence type="ECO:0000256" key="8">
    <source>
        <dbReference type="ARBA" id="ARBA00022777"/>
    </source>
</evidence>
<dbReference type="PROSITE" id="PS51473">
    <property type="entry name" value="GNK2"/>
    <property type="match status" value="2"/>
</dbReference>
<dbReference type="GO" id="GO:0004674">
    <property type="term" value="F:protein serine/threonine kinase activity"/>
    <property type="evidence" value="ECO:0007669"/>
    <property type="project" value="UniProtKB-KW"/>
</dbReference>
<feature type="transmembrane region" description="Helical" evidence="15">
    <location>
        <begin position="280"/>
        <end position="305"/>
    </location>
</feature>
<evidence type="ECO:0000256" key="14">
    <source>
        <dbReference type="PROSITE-ProRule" id="PRU10141"/>
    </source>
</evidence>
<dbReference type="InterPro" id="IPR002902">
    <property type="entry name" value="GNK2"/>
</dbReference>
<feature type="domain" description="Protein kinase" evidence="16">
    <location>
        <begin position="346"/>
        <end position="620"/>
    </location>
</feature>
<dbReference type="PANTHER" id="PTHR27002:SF1050">
    <property type="entry name" value="CYSTEINE-RICH RECEPTOR-LIKE PROTEIN KINASE 5"/>
    <property type="match status" value="1"/>
</dbReference>
<dbReference type="InterPro" id="IPR017441">
    <property type="entry name" value="Protein_kinase_ATP_BS"/>
</dbReference>
<keyword evidence="2" id="KW-0723">Serine/threonine-protein kinase</keyword>
<dbReference type="CDD" id="cd23509">
    <property type="entry name" value="Gnk2-like"/>
    <property type="match status" value="2"/>
</dbReference>
<keyword evidence="11 15" id="KW-0472">Membrane</keyword>
<evidence type="ECO:0000313" key="18">
    <source>
        <dbReference type="Proteomes" id="UP000813463"/>
    </source>
</evidence>
<dbReference type="Gene3D" id="3.30.200.20">
    <property type="entry name" value="Phosphorylase Kinase, domain 1"/>
    <property type="match status" value="1"/>
</dbReference>
<dbReference type="InterPro" id="IPR011009">
    <property type="entry name" value="Kinase-like_dom_sf"/>
</dbReference>
<feature type="domain" description="Gnk2-homologous" evidence="17">
    <location>
        <begin position="34"/>
        <end position="141"/>
    </location>
</feature>